<keyword evidence="3" id="KW-0150">Chloroplast</keyword>
<dbReference type="GO" id="GO:0009507">
    <property type="term" value="C:chloroplast"/>
    <property type="evidence" value="ECO:0007669"/>
    <property type="project" value="UniProtKB-SubCell"/>
</dbReference>
<comment type="caution">
    <text evidence="10">The sequence shown here is derived from an EMBL/GenBank/DDBJ whole genome shotgun (WGS) entry which is preliminary data.</text>
</comment>
<evidence type="ECO:0000313" key="11">
    <source>
        <dbReference type="Proteomes" id="UP000243217"/>
    </source>
</evidence>
<dbReference type="SMART" id="SM00739">
    <property type="entry name" value="KOW"/>
    <property type="match status" value="1"/>
</dbReference>
<evidence type="ECO:0000256" key="1">
    <source>
        <dbReference type="ARBA" id="ARBA00004229"/>
    </source>
</evidence>
<dbReference type="InterPro" id="IPR041988">
    <property type="entry name" value="Ribosomal_uL24_KOW"/>
</dbReference>
<evidence type="ECO:0000256" key="3">
    <source>
        <dbReference type="ARBA" id="ARBA00022528"/>
    </source>
</evidence>
<dbReference type="Gene3D" id="2.30.30.30">
    <property type="match status" value="1"/>
</dbReference>
<keyword evidence="8" id="KW-0175">Coiled coil</keyword>
<keyword evidence="11" id="KW-1185">Reference proteome</keyword>
<dbReference type="FunFam" id="2.30.30.30:FF:000009">
    <property type="entry name" value="60S ribosomal protein L26"/>
    <property type="match status" value="1"/>
</dbReference>
<dbReference type="GO" id="GO:0006412">
    <property type="term" value="P:translation"/>
    <property type="evidence" value="ECO:0007669"/>
    <property type="project" value="InterPro"/>
</dbReference>
<comment type="subcellular location">
    <subcellularLocation>
        <location evidence="1">Plastid</location>
        <location evidence="1">Chloroplast</location>
    </subcellularLocation>
</comment>
<evidence type="ECO:0000256" key="7">
    <source>
        <dbReference type="ARBA" id="ARBA00035361"/>
    </source>
</evidence>
<dbReference type="PROSITE" id="PS01108">
    <property type="entry name" value="RIBOSOMAL_L24"/>
    <property type="match status" value="1"/>
</dbReference>
<dbReference type="AlphaFoldDB" id="A0A1V9Z3I1"/>
<organism evidence="10 11">
    <name type="scientific">Thraustotheca clavata</name>
    <dbReference type="NCBI Taxonomy" id="74557"/>
    <lineage>
        <taxon>Eukaryota</taxon>
        <taxon>Sar</taxon>
        <taxon>Stramenopiles</taxon>
        <taxon>Oomycota</taxon>
        <taxon>Saprolegniomycetes</taxon>
        <taxon>Saprolegniales</taxon>
        <taxon>Achlyaceae</taxon>
        <taxon>Thraustotheca</taxon>
    </lineage>
</organism>
<keyword evidence="6" id="KW-0687">Ribonucleoprotein</keyword>
<dbReference type="InterPro" id="IPR005756">
    <property type="entry name" value="Ribosomal_uL24_euk/arc"/>
</dbReference>
<proteinExistence type="inferred from homology"/>
<comment type="similarity">
    <text evidence="2">Belongs to the universal ribosomal protein uL24 family.</text>
</comment>
<feature type="coiled-coil region" evidence="8">
    <location>
        <begin position="216"/>
        <end position="336"/>
    </location>
</feature>
<dbReference type="Proteomes" id="UP000243217">
    <property type="component" value="Unassembled WGS sequence"/>
</dbReference>
<evidence type="ECO:0000256" key="8">
    <source>
        <dbReference type="SAM" id="Coils"/>
    </source>
</evidence>
<name>A0A1V9Z3I1_9STRA</name>
<feature type="domain" description="KOW" evidence="9">
    <location>
        <begin position="5"/>
        <end position="32"/>
    </location>
</feature>
<keyword evidence="5 10" id="KW-0689">Ribosomal protein</keyword>
<evidence type="ECO:0000256" key="4">
    <source>
        <dbReference type="ARBA" id="ARBA00022640"/>
    </source>
</evidence>
<dbReference type="NCBIfam" id="TIGR01080">
    <property type="entry name" value="rplX_A_E"/>
    <property type="match status" value="1"/>
</dbReference>
<reference evidence="10 11" key="1">
    <citation type="journal article" date="2014" name="Genome Biol. Evol.">
        <title>The secreted proteins of Achlya hypogyna and Thraustotheca clavata identify the ancestral oomycete secretome and reveal gene acquisitions by horizontal gene transfer.</title>
        <authorList>
            <person name="Misner I."/>
            <person name="Blouin N."/>
            <person name="Leonard G."/>
            <person name="Richards T.A."/>
            <person name="Lane C.E."/>
        </authorList>
    </citation>
    <scope>NUCLEOTIDE SEQUENCE [LARGE SCALE GENOMIC DNA]</scope>
    <source>
        <strain evidence="10 11">ATCC 34112</strain>
    </source>
</reference>
<dbReference type="CDD" id="cd06089">
    <property type="entry name" value="KOW_RPL26"/>
    <property type="match status" value="1"/>
</dbReference>
<feature type="coiled-coil region" evidence="8">
    <location>
        <begin position="477"/>
        <end position="536"/>
    </location>
</feature>
<evidence type="ECO:0000259" key="9">
    <source>
        <dbReference type="SMART" id="SM00739"/>
    </source>
</evidence>
<dbReference type="InterPro" id="IPR014722">
    <property type="entry name" value="Rib_uL2_dom2"/>
</dbReference>
<dbReference type="PANTHER" id="PTHR11143">
    <property type="entry name" value="60S RIBOSOMAL PROTEIN L26 FAMILY MEMBER"/>
    <property type="match status" value="1"/>
</dbReference>
<dbReference type="STRING" id="74557.A0A1V9Z3I1"/>
<dbReference type="InterPro" id="IPR005825">
    <property type="entry name" value="Ribosomal_uL24_CS"/>
</dbReference>
<dbReference type="Pfam" id="PF16906">
    <property type="entry name" value="Ribosomal_L26"/>
    <property type="match status" value="1"/>
</dbReference>
<evidence type="ECO:0000256" key="5">
    <source>
        <dbReference type="ARBA" id="ARBA00022980"/>
    </source>
</evidence>
<dbReference type="GO" id="GO:0003723">
    <property type="term" value="F:RNA binding"/>
    <property type="evidence" value="ECO:0007669"/>
    <property type="project" value="InterPro"/>
</dbReference>
<dbReference type="GO" id="GO:0003735">
    <property type="term" value="F:structural constituent of ribosome"/>
    <property type="evidence" value="ECO:0007669"/>
    <property type="project" value="InterPro"/>
</dbReference>
<feature type="non-terminal residue" evidence="10">
    <location>
        <position position="1"/>
    </location>
</feature>
<dbReference type="OrthoDB" id="1688503at2759"/>
<evidence type="ECO:0000313" key="10">
    <source>
        <dbReference type="EMBL" id="OQR92556.1"/>
    </source>
</evidence>
<protein>
    <recommendedName>
        <fullName evidence="7">50S ribosomal protein L24, chloroplastic</fullName>
    </recommendedName>
</protein>
<dbReference type="InterPro" id="IPR008991">
    <property type="entry name" value="Translation_prot_SH3-like_sf"/>
</dbReference>
<dbReference type="SUPFAM" id="SSF50104">
    <property type="entry name" value="Translation proteins SH3-like domain"/>
    <property type="match status" value="1"/>
</dbReference>
<gene>
    <name evidence="10" type="ORF">THRCLA_22381</name>
</gene>
<evidence type="ECO:0000256" key="2">
    <source>
        <dbReference type="ARBA" id="ARBA00010618"/>
    </source>
</evidence>
<evidence type="ECO:0000256" key="6">
    <source>
        <dbReference type="ARBA" id="ARBA00023274"/>
    </source>
</evidence>
<accession>A0A1V9Z3I1</accession>
<dbReference type="Pfam" id="PF00467">
    <property type="entry name" value="KOW"/>
    <property type="match status" value="1"/>
</dbReference>
<dbReference type="GO" id="GO:0015934">
    <property type="term" value="C:large ribosomal subunit"/>
    <property type="evidence" value="ECO:0007669"/>
    <property type="project" value="InterPro"/>
</dbReference>
<sequence>VRSMPIRKDDEVTIVRGSFKNREGRVTQCYRKKFVIHVERVVKEKVNGAAVPVGIHPSKVVITKLKLDKDRKKILERKNRAVGDKNKGKFTEADVAMANVMENLKERYEQLGDEHRKLKHEYHELKLELKRTKGKLRTLEHRDVVDEYRQSLEMTNATLDSRCRTLELRLAKFQGGVSSTLDKSLQKTKCKKVIIQKHDKATQLTEIHGEDKMNLVQALRDELLHLEKNLDRLTQENILLQQGNNEVIHTRNDENGILQLQSELTRAQFELNLLQSKYVDAQAQLQAQKIIHEDSMKEMEILVGSNLDLQQRLERMNKIERETEQKDAIIQQLRQDIIALRQESLELHGLVDSLTSRPFCHQTLSESIQKLMVQTKDLEEQVALWRAQYENEYQHGVILKNANDMLKQQLKSIQDQLKTQVQKEETLRFELQEQAAKCESLQFQISLLQNPLCEVTIELQDKINRLHQASSSTFADIAKQEQMINTYKELNTALEQQIHRMHEKYDLEAANLKTQCSKLQLANDEMEHQIQTLRARIKQTTYPVNTIDDIVNGENQLKITLSDFERYEHIGDVIVVCDYHEFESQVSSIVHNNFSFEMQFDFAQDTDLFTGAFARLELHTTDLTKVSLVGVAHLGLESLFRSATGDVKCTLRFVAPQQGYIIATMVTKMKLLKPVNEQFAIQPVLTPSLTFEPTLGEDVIEISMLGLYLNVAACSQFEDFTDYLLQYNFYGYTKVTSQLFSIMPGHYLKFNHPSRKFIVQRKYLSARLQMYTLTISLLAGNRTLGYASFPLSPLVQSTSKQSMTTSANITMESTNISLGRLCIGIYMNPIQNNQLIWDPSWWYAIQDQFFSTQVFIQGFLFIVGPFGDSCFQCYRNLQIHSPESMSMDEVKAYISTFDIDKQSTCKQLIFKTKWTKNWLKIENSMRLYWQTRYHHLTSFFTPQTHSMSWNTFKETVEHAL</sequence>
<keyword evidence="4" id="KW-0934">Plastid</keyword>
<feature type="coiled-coil region" evidence="8">
    <location>
        <begin position="101"/>
        <end position="142"/>
    </location>
</feature>
<feature type="coiled-coil region" evidence="8">
    <location>
        <begin position="361"/>
        <end position="434"/>
    </location>
</feature>
<dbReference type="InterPro" id="IPR005824">
    <property type="entry name" value="KOW"/>
</dbReference>
<dbReference type="EMBL" id="JNBS01002317">
    <property type="protein sequence ID" value="OQR92556.1"/>
    <property type="molecule type" value="Genomic_DNA"/>
</dbReference>